<feature type="transmembrane region" description="Helical" evidence="2">
    <location>
        <begin position="41"/>
        <end position="64"/>
    </location>
</feature>
<evidence type="ECO:0000256" key="1">
    <source>
        <dbReference type="SAM" id="MobiDB-lite"/>
    </source>
</evidence>
<dbReference type="EMBL" id="CP045929">
    <property type="protein sequence ID" value="QGK71785.1"/>
    <property type="molecule type" value="Genomic_DNA"/>
</dbReference>
<accession>A0A5Q3QJS4</accession>
<dbReference type="RefSeq" id="WP_154078353.1">
    <property type="nucleotide sequence ID" value="NZ_CP045929.1"/>
</dbReference>
<organism evidence="3 4">
    <name type="scientific">Allosaccharopolyspora coralli</name>
    <dbReference type="NCBI Taxonomy" id="2665642"/>
    <lineage>
        <taxon>Bacteria</taxon>
        <taxon>Bacillati</taxon>
        <taxon>Actinomycetota</taxon>
        <taxon>Actinomycetes</taxon>
        <taxon>Pseudonocardiales</taxon>
        <taxon>Pseudonocardiaceae</taxon>
        <taxon>Allosaccharopolyspora</taxon>
    </lineage>
</organism>
<gene>
    <name evidence="3" type="ORF">GIY23_21720</name>
</gene>
<evidence type="ECO:0000313" key="3">
    <source>
        <dbReference type="EMBL" id="QGK71785.1"/>
    </source>
</evidence>
<feature type="compositionally biased region" description="Basic and acidic residues" evidence="1">
    <location>
        <begin position="1"/>
        <end position="11"/>
    </location>
</feature>
<keyword evidence="2" id="KW-0812">Transmembrane</keyword>
<protein>
    <submittedName>
        <fullName evidence="3">Uncharacterized protein</fullName>
    </submittedName>
</protein>
<dbReference type="KEGG" id="sace:GIY23_21720"/>
<keyword evidence="2" id="KW-1133">Transmembrane helix</keyword>
<evidence type="ECO:0000313" key="4">
    <source>
        <dbReference type="Proteomes" id="UP000371041"/>
    </source>
</evidence>
<evidence type="ECO:0000256" key="2">
    <source>
        <dbReference type="SAM" id="Phobius"/>
    </source>
</evidence>
<proteinExistence type="predicted"/>
<name>A0A5Q3QJS4_9PSEU</name>
<dbReference type="Proteomes" id="UP000371041">
    <property type="component" value="Chromosome"/>
</dbReference>
<feature type="region of interest" description="Disordered" evidence="1">
    <location>
        <begin position="1"/>
        <end position="34"/>
    </location>
</feature>
<reference evidence="4" key="1">
    <citation type="submission" date="2019-11" db="EMBL/GenBank/DDBJ databases">
        <title>The complete genome sequence of Saccharopolyspora sp. E2A.</title>
        <authorList>
            <person name="Zhang G."/>
        </authorList>
    </citation>
    <scope>NUCLEOTIDE SEQUENCE [LARGE SCALE GENOMIC DNA]</scope>
    <source>
        <strain evidence="4">E2A</strain>
    </source>
</reference>
<keyword evidence="4" id="KW-1185">Reference proteome</keyword>
<feature type="region of interest" description="Disordered" evidence="1">
    <location>
        <begin position="70"/>
        <end position="92"/>
    </location>
</feature>
<sequence length="212" mass="21283">MDERELGDLFREVPGPTPPPSFDTEDVRRGSRRVTAQRRTAAVGGTVVAAGVLVVGVGFGTGLFGGSSGGAGEPVALPPPPSTTSAPDFRQGPMSLPGGDGCPAPDQQLAEAVVEQVPAASNTAPIEVTECPDGARGAAFLLGQGRLSATVAPASAVSEQFGTTDRPDGSVKIVQRTGSGKVLTVVSSPQSGAVAPEADRLPEVAEALAARF</sequence>
<dbReference type="AlphaFoldDB" id="A0A5Q3QJS4"/>
<keyword evidence="2" id="KW-0472">Membrane</keyword>